<keyword evidence="5" id="KW-0560">Oxidoreductase</keyword>
<comment type="cofactor">
    <cofactor evidence="1">
        <name>Zn(2+)</name>
        <dbReference type="ChEBI" id="CHEBI:29105"/>
    </cofactor>
</comment>
<evidence type="ECO:0000313" key="8">
    <source>
        <dbReference type="Proteomes" id="UP000009374"/>
    </source>
</evidence>
<dbReference type="PANTHER" id="PTHR30096:SF0">
    <property type="entry name" value="4,5-DOPA DIOXYGENASE EXTRADIOL-LIKE PROTEIN"/>
    <property type="match status" value="1"/>
</dbReference>
<evidence type="ECO:0000256" key="3">
    <source>
        <dbReference type="ARBA" id="ARBA00022723"/>
    </source>
</evidence>
<dbReference type="SUPFAM" id="SSF53213">
    <property type="entry name" value="LigB-like"/>
    <property type="match status" value="1"/>
</dbReference>
<evidence type="ECO:0000256" key="1">
    <source>
        <dbReference type="ARBA" id="ARBA00001947"/>
    </source>
</evidence>
<evidence type="ECO:0000256" key="2">
    <source>
        <dbReference type="ARBA" id="ARBA00007581"/>
    </source>
</evidence>
<proteinExistence type="inferred from homology"/>
<evidence type="ECO:0000259" key="6">
    <source>
        <dbReference type="Pfam" id="PF02900"/>
    </source>
</evidence>
<evidence type="ECO:0000256" key="5">
    <source>
        <dbReference type="ARBA" id="ARBA00023002"/>
    </source>
</evidence>
<comment type="similarity">
    <text evidence="2">Belongs to the DODA-type extradiol aromatic ring-opening dioxygenase family.</text>
</comment>
<protein>
    <submittedName>
        <fullName evidence="7">Putative catalytic LigB subunit of aromatic ring-opening dioxygenase</fullName>
    </submittedName>
</protein>
<name>C6I0V0_9BACT</name>
<dbReference type="EMBL" id="GG693888">
    <property type="protein sequence ID" value="EES51550.1"/>
    <property type="molecule type" value="Genomic_DNA"/>
</dbReference>
<keyword evidence="7" id="KW-0223">Dioxygenase</keyword>
<dbReference type="GO" id="GO:0008198">
    <property type="term" value="F:ferrous iron binding"/>
    <property type="evidence" value="ECO:0007669"/>
    <property type="project" value="InterPro"/>
</dbReference>
<accession>C6I0V0</accession>
<feature type="domain" description="Extradiol ring-cleavage dioxygenase class III enzyme subunit B" evidence="6">
    <location>
        <begin position="9"/>
        <end position="200"/>
    </location>
</feature>
<keyword evidence="4" id="KW-0862">Zinc</keyword>
<dbReference type="GO" id="GO:0016702">
    <property type="term" value="F:oxidoreductase activity, acting on single donors with incorporation of molecular oxygen, incorporation of two atoms of oxygen"/>
    <property type="evidence" value="ECO:0007669"/>
    <property type="project" value="UniProtKB-ARBA"/>
</dbReference>
<keyword evidence="8" id="KW-1185">Reference proteome</keyword>
<organism evidence="7 8">
    <name type="scientific">Leptospirillum ferrodiazotrophum</name>
    <dbReference type="NCBI Taxonomy" id="412449"/>
    <lineage>
        <taxon>Bacteria</taxon>
        <taxon>Pseudomonadati</taxon>
        <taxon>Nitrospirota</taxon>
        <taxon>Nitrospiria</taxon>
        <taxon>Nitrospirales</taxon>
        <taxon>Nitrospiraceae</taxon>
        <taxon>Leptospirillum</taxon>
    </lineage>
</organism>
<dbReference type="Gene3D" id="3.40.830.10">
    <property type="entry name" value="LigB-like"/>
    <property type="match status" value="1"/>
</dbReference>
<dbReference type="Proteomes" id="UP000009374">
    <property type="component" value="Unassembled WGS sequence"/>
</dbReference>
<sequence>MSRIWPVMAPHSPDLLSSWSRGDRREMTAAFVRFRQEIFTLSGEPFDAVIAYTPAWQVRHVTLMDLSSEHRSSRDFSGFGHHYQYDPPGSPELGERLMAAGRAKGLAMASGVHGVDHAISIPLFFLLPEGTTPVLPVSQSLSGVLHAHRLGEAIRALGPKRREKILLVVSGVLSFNAMEMARGHEDPAIPRWTEKIIESLVGSDLPDWSLLPSLGKDVLDVLDPPGRLRELHLLKGLGVSGGRLWAHERIEGLVQTLISFDPIETC</sequence>
<dbReference type="InterPro" id="IPR004183">
    <property type="entry name" value="Xdiol_dOase_suB"/>
</dbReference>
<reference evidence="7 8" key="1">
    <citation type="journal article" date="2009" name="Appl. Environ. Microbiol.">
        <title>Community genomic and proteomic analyses of chemoautotrophic iron-oxidizing "Leptospirillum rubarum" (Group II) and "Leptospirillum ferrodiazotrophum" (Group III) bacteria in acid mine drainage biofilms.</title>
        <authorList>
            <person name="Goltsman D.S."/>
            <person name="Denef V.J."/>
            <person name="Singer S.W."/>
            <person name="VerBerkmoes N.C."/>
            <person name="Lefsrud M."/>
            <person name="Mueller R.S."/>
            <person name="Dick G.J."/>
            <person name="Sun C.L."/>
            <person name="Wheeler K.E."/>
            <person name="Zemla A."/>
            <person name="Baker B.J."/>
            <person name="Hauser L."/>
            <person name="Land M."/>
            <person name="Shah M.B."/>
            <person name="Thelen M.P."/>
            <person name="Hettich R.L."/>
            <person name="Banfield J.F."/>
        </authorList>
    </citation>
    <scope>NUCLEOTIDE SEQUENCE [LARGE SCALE GENOMIC DNA]</scope>
</reference>
<dbReference type="CDD" id="cd07363">
    <property type="entry name" value="45_DOPA_Dioxygenase"/>
    <property type="match status" value="1"/>
</dbReference>
<dbReference type="GO" id="GO:0008270">
    <property type="term" value="F:zinc ion binding"/>
    <property type="evidence" value="ECO:0007669"/>
    <property type="project" value="InterPro"/>
</dbReference>
<dbReference type="AlphaFoldDB" id="C6I0V0"/>
<dbReference type="InterPro" id="IPR014436">
    <property type="entry name" value="Extradiol_dOase_DODA"/>
</dbReference>
<dbReference type="Pfam" id="PF02900">
    <property type="entry name" value="LigB"/>
    <property type="match status" value="1"/>
</dbReference>
<keyword evidence="3" id="KW-0479">Metal-binding</keyword>
<gene>
    <name evidence="7" type="ORF">UBAL3_95950049</name>
</gene>
<evidence type="ECO:0000313" key="7">
    <source>
        <dbReference type="EMBL" id="EES51550.1"/>
    </source>
</evidence>
<evidence type="ECO:0000256" key="4">
    <source>
        <dbReference type="ARBA" id="ARBA00022833"/>
    </source>
</evidence>
<dbReference type="PANTHER" id="PTHR30096">
    <property type="entry name" value="4,5-DOPA DIOXYGENASE EXTRADIOL-LIKE PROTEIN"/>
    <property type="match status" value="1"/>
</dbReference>